<evidence type="ECO:0000313" key="3">
    <source>
        <dbReference type="Proteomes" id="UP000257014"/>
    </source>
</evidence>
<sequence>MTGRAGRPIPGPAGMTGRSEDSDPAAVPIFLPIPRSRGPPQTGGIQRGEKTNSLPGLPSFPAPGLGQVRFSRKETDERTGPFLTGRVFAAGPLPEPPSGEGRLPAPLQGIPVISRGRFPRPAGLPSLFPGSN</sequence>
<proteinExistence type="predicted"/>
<dbReference type="AlphaFoldDB" id="A0A3E0K4Q5"/>
<accession>A0A3E0K4Q5</accession>
<dbReference type="EMBL" id="QEWE01000016">
    <property type="protein sequence ID" value="REJ28676.1"/>
    <property type="molecule type" value="Genomic_DNA"/>
</dbReference>
<reference evidence="2 3" key="1">
    <citation type="submission" date="2018-03" db="EMBL/GenBank/DDBJ databases">
        <authorList>
            <person name="Keele B.F."/>
        </authorList>
    </citation>
    <scope>NUCLEOTIDE SEQUENCE [LARGE SCALE GENOMIC DNA]</scope>
    <source>
        <strain evidence="2">ZCTH4_d</strain>
    </source>
</reference>
<protein>
    <submittedName>
        <fullName evidence="2">Uncharacterized protein</fullName>
    </submittedName>
</protein>
<dbReference type="Proteomes" id="UP000257014">
    <property type="component" value="Unassembled WGS sequence"/>
</dbReference>
<evidence type="ECO:0000313" key="2">
    <source>
        <dbReference type="EMBL" id="REJ28676.1"/>
    </source>
</evidence>
<gene>
    <name evidence="2" type="ORF">C6P37_08535</name>
</gene>
<feature type="region of interest" description="Disordered" evidence="1">
    <location>
        <begin position="1"/>
        <end position="108"/>
    </location>
</feature>
<organism evidence="2 3">
    <name type="scientific">Caldibacillus debilis</name>
    <dbReference type="NCBI Taxonomy" id="301148"/>
    <lineage>
        <taxon>Bacteria</taxon>
        <taxon>Bacillati</taxon>
        <taxon>Bacillota</taxon>
        <taxon>Bacilli</taxon>
        <taxon>Bacillales</taxon>
        <taxon>Bacillaceae</taxon>
        <taxon>Caldibacillus</taxon>
    </lineage>
</organism>
<name>A0A3E0K4Q5_9BACI</name>
<comment type="caution">
    <text evidence="2">The sequence shown here is derived from an EMBL/GenBank/DDBJ whole genome shotgun (WGS) entry which is preliminary data.</text>
</comment>
<evidence type="ECO:0000256" key="1">
    <source>
        <dbReference type="SAM" id="MobiDB-lite"/>
    </source>
</evidence>